<dbReference type="STRING" id="1445577.A0A010QL95"/>
<keyword evidence="3" id="KW-1185">Reference proteome</keyword>
<protein>
    <submittedName>
        <fullName evidence="2">Uncharacterized protein</fullName>
    </submittedName>
</protein>
<accession>A0A010QL95</accession>
<name>A0A010QL95_9PEZI</name>
<dbReference type="HOGENOM" id="CLU_813831_0_0_1"/>
<reference evidence="2 3" key="1">
    <citation type="submission" date="2014-02" db="EMBL/GenBank/DDBJ databases">
        <title>The genome sequence of Colletotrichum fioriniae PJ7.</title>
        <authorList>
            <person name="Baroncelli R."/>
            <person name="Thon M.R."/>
        </authorList>
    </citation>
    <scope>NUCLEOTIDE SEQUENCE [LARGE SCALE GENOMIC DNA]</scope>
    <source>
        <strain evidence="2 3">PJ7</strain>
    </source>
</reference>
<evidence type="ECO:0000256" key="1">
    <source>
        <dbReference type="SAM" id="MobiDB-lite"/>
    </source>
</evidence>
<comment type="caution">
    <text evidence="2">The sequence shown here is derived from an EMBL/GenBank/DDBJ whole genome shotgun (WGS) entry which is preliminary data.</text>
</comment>
<feature type="compositionally biased region" description="Basic and acidic residues" evidence="1">
    <location>
        <begin position="187"/>
        <end position="197"/>
    </location>
</feature>
<sequence>MSCDIRPTITSTATLYINPYQTPPRCPCRPSSTSSYYRSSSSTPANSRPCPSHACCSLNLILYRCPAYCRQPTDYHQYTEVSSSTKECQYHYPQPTSRAAYSYSYSYTNDHTYPYSSHYPYTSPSPRPRWRTLRIFDRNPDFHALESPDLRFAISELVDIGGILLHAETELEKARLRLDRERRRHDAAHGRSCERQHQHQQQRQQGCPWTRRIAEMALEADDIKFSSEVLADCWVKYVGLLRKYEGLGQRRVSGLIEDRGSRRRRQRSGIDVEVEVPRLDKGKPFRYVSRESWVREKRVPEGERRGDRECCREYTKGYGRPEANTGRRRSVRFADEVGGGKGYFNEGGRSRRWSMY</sequence>
<dbReference type="KEGG" id="cfj:CFIO01_01193"/>
<evidence type="ECO:0000313" key="2">
    <source>
        <dbReference type="EMBL" id="EXF80822.1"/>
    </source>
</evidence>
<evidence type="ECO:0000313" key="3">
    <source>
        <dbReference type="Proteomes" id="UP000020467"/>
    </source>
</evidence>
<organism evidence="2 3">
    <name type="scientific">Colletotrichum fioriniae PJ7</name>
    <dbReference type="NCBI Taxonomy" id="1445577"/>
    <lineage>
        <taxon>Eukaryota</taxon>
        <taxon>Fungi</taxon>
        <taxon>Dikarya</taxon>
        <taxon>Ascomycota</taxon>
        <taxon>Pezizomycotina</taxon>
        <taxon>Sordariomycetes</taxon>
        <taxon>Hypocreomycetidae</taxon>
        <taxon>Glomerellales</taxon>
        <taxon>Glomerellaceae</taxon>
        <taxon>Colletotrichum</taxon>
        <taxon>Colletotrichum acutatum species complex</taxon>
    </lineage>
</organism>
<gene>
    <name evidence="2" type="ORF">CFIO01_01193</name>
</gene>
<dbReference type="AlphaFoldDB" id="A0A010QL95"/>
<feature type="region of interest" description="Disordered" evidence="1">
    <location>
        <begin position="187"/>
        <end position="207"/>
    </location>
</feature>
<dbReference type="OrthoDB" id="4703408at2759"/>
<dbReference type="eggNOG" id="ENOG502T5XY">
    <property type="taxonomic scope" value="Eukaryota"/>
</dbReference>
<dbReference type="Proteomes" id="UP000020467">
    <property type="component" value="Unassembled WGS sequence"/>
</dbReference>
<dbReference type="EMBL" id="JARH01000415">
    <property type="protein sequence ID" value="EXF80822.1"/>
    <property type="molecule type" value="Genomic_DNA"/>
</dbReference>
<proteinExistence type="predicted"/>